<evidence type="ECO:0000313" key="6">
    <source>
        <dbReference type="Proteomes" id="UP001519460"/>
    </source>
</evidence>
<dbReference type="EMBL" id="JACVVK020000175">
    <property type="protein sequence ID" value="KAK7486695.1"/>
    <property type="molecule type" value="Genomic_DNA"/>
</dbReference>
<dbReference type="InterPro" id="IPR022214">
    <property type="entry name" value="MZT1"/>
</dbReference>
<dbReference type="PANTHER" id="PTHR28520">
    <property type="entry name" value="MITOTIC-SPINDLE ORGANIZING PROTEIN 1"/>
    <property type="match status" value="1"/>
</dbReference>
<proteinExistence type="inferred from homology"/>
<evidence type="ECO:0000256" key="3">
    <source>
        <dbReference type="ARBA" id="ARBA00022490"/>
    </source>
</evidence>
<dbReference type="AlphaFoldDB" id="A0ABD0KI81"/>
<gene>
    <name evidence="5" type="ORF">BaRGS_00022096</name>
</gene>
<keyword evidence="6" id="KW-1185">Reference proteome</keyword>
<name>A0ABD0KI81_9CAEN</name>
<evidence type="ECO:0008006" key="7">
    <source>
        <dbReference type="Google" id="ProtNLM"/>
    </source>
</evidence>
<evidence type="ECO:0000256" key="1">
    <source>
        <dbReference type="ARBA" id="ARBA00004267"/>
    </source>
</evidence>
<dbReference type="GO" id="GO:0005815">
    <property type="term" value="C:microtubule organizing center"/>
    <property type="evidence" value="ECO:0007669"/>
    <property type="project" value="UniProtKB-SubCell"/>
</dbReference>
<protein>
    <recommendedName>
        <fullName evidence="7">Mitotic-spindle organizing protein 1</fullName>
    </recommendedName>
</protein>
<evidence type="ECO:0000256" key="4">
    <source>
        <dbReference type="ARBA" id="ARBA00023212"/>
    </source>
</evidence>
<organism evidence="5 6">
    <name type="scientific">Batillaria attramentaria</name>
    <dbReference type="NCBI Taxonomy" id="370345"/>
    <lineage>
        <taxon>Eukaryota</taxon>
        <taxon>Metazoa</taxon>
        <taxon>Spiralia</taxon>
        <taxon>Lophotrochozoa</taxon>
        <taxon>Mollusca</taxon>
        <taxon>Gastropoda</taxon>
        <taxon>Caenogastropoda</taxon>
        <taxon>Sorbeoconcha</taxon>
        <taxon>Cerithioidea</taxon>
        <taxon>Batillariidae</taxon>
        <taxon>Batillaria</taxon>
    </lineage>
</organism>
<reference evidence="5 6" key="1">
    <citation type="journal article" date="2023" name="Sci. Data">
        <title>Genome assembly of the Korean intertidal mud-creeper Batillaria attramentaria.</title>
        <authorList>
            <person name="Patra A.K."/>
            <person name="Ho P.T."/>
            <person name="Jun S."/>
            <person name="Lee S.J."/>
            <person name="Kim Y."/>
            <person name="Won Y.J."/>
        </authorList>
    </citation>
    <scope>NUCLEOTIDE SEQUENCE [LARGE SCALE GENOMIC DNA]</scope>
    <source>
        <strain evidence="5">Wonlab-2016</strain>
    </source>
</reference>
<keyword evidence="4" id="KW-0206">Cytoskeleton</keyword>
<comment type="similarity">
    <text evidence="2">Belongs to the MOZART1 family.</text>
</comment>
<comment type="subcellular location">
    <subcellularLocation>
        <location evidence="1">Cytoplasm</location>
        <location evidence="1">Cytoskeleton</location>
        <location evidence="1">Microtubule organizing center</location>
    </subcellularLocation>
</comment>
<sequence>MAEGGGKPKLSTARETLDTLMEMSKLLNTGLDSDTLALCVRLCENGVNPEALALVIQELRRESAAVKESDASGSS</sequence>
<dbReference type="Pfam" id="PF12554">
    <property type="entry name" value="MOZART1"/>
    <property type="match status" value="1"/>
</dbReference>
<keyword evidence="3" id="KW-0963">Cytoplasm</keyword>
<evidence type="ECO:0000256" key="2">
    <source>
        <dbReference type="ARBA" id="ARBA00011015"/>
    </source>
</evidence>
<dbReference type="PANTHER" id="PTHR28520:SF2">
    <property type="entry name" value="MITOTIC-SPINDLE ORGANIZING PROTEIN 1"/>
    <property type="match status" value="1"/>
</dbReference>
<dbReference type="Proteomes" id="UP001519460">
    <property type="component" value="Unassembled WGS sequence"/>
</dbReference>
<accession>A0ABD0KI81</accession>
<evidence type="ECO:0000313" key="5">
    <source>
        <dbReference type="EMBL" id="KAK7486695.1"/>
    </source>
</evidence>
<comment type="caution">
    <text evidence="5">The sequence shown here is derived from an EMBL/GenBank/DDBJ whole genome shotgun (WGS) entry which is preliminary data.</text>
</comment>